<dbReference type="RefSeq" id="WP_343956230.1">
    <property type="nucleotide sequence ID" value="NZ_BAAAMN010000013.1"/>
</dbReference>
<dbReference type="PANTHER" id="PTHR38600">
    <property type="entry name" value="TRANSCRIPTIONAL REGULATORY PROTEIN"/>
    <property type="match status" value="1"/>
</dbReference>
<proteinExistence type="predicted"/>
<dbReference type="InterPro" id="IPR001845">
    <property type="entry name" value="HTH_ArsR_DNA-bd_dom"/>
</dbReference>
<reference evidence="3" key="1">
    <citation type="journal article" date="2019" name="Int. J. Syst. Evol. Microbiol.">
        <title>The Global Catalogue of Microorganisms (GCM) 10K type strain sequencing project: providing services to taxonomists for standard genome sequencing and annotation.</title>
        <authorList>
            <consortium name="The Broad Institute Genomics Platform"/>
            <consortium name="The Broad Institute Genome Sequencing Center for Infectious Disease"/>
            <person name="Wu L."/>
            <person name="Ma J."/>
        </authorList>
    </citation>
    <scope>NUCLEOTIDE SEQUENCE [LARGE SCALE GENOMIC DNA]</scope>
    <source>
        <strain evidence="3">JCM 13595</strain>
    </source>
</reference>
<evidence type="ECO:0000313" key="3">
    <source>
        <dbReference type="Proteomes" id="UP001501461"/>
    </source>
</evidence>
<dbReference type="InterPro" id="IPR011991">
    <property type="entry name" value="ArsR-like_HTH"/>
</dbReference>
<sequence>MTTQDRLSSAFAALADPTRRDILYRLRGGPLTVSELATHYPMSRPAISQHLAVLEKAGLVERNRRAQWSECSLAPNSLAEVAAWVEQQHTAWNERFDRLEEYLTKEKPDE</sequence>
<organism evidence="2 3">
    <name type="scientific">Yaniella flava</name>
    <dbReference type="NCBI Taxonomy" id="287930"/>
    <lineage>
        <taxon>Bacteria</taxon>
        <taxon>Bacillati</taxon>
        <taxon>Actinomycetota</taxon>
        <taxon>Actinomycetes</taxon>
        <taxon>Micrococcales</taxon>
        <taxon>Micrococcaceae</taxon>
        <taxon>Yaniella</taxon>
    </lineage>
</organism>
<dbReference type="InterPro" id="IPR036388">
    <property type="entry name" value="WH-like_DNA-bd_sf"/>
</dbReference>
<feature type="domain" description="HTH arsR-type" evidence="1">
    <location>
        <begin position="1"/>
        <end position="93"/>
    </location>
</feature>
<dbReference type="PANTHER" id="PTHR38600:SF2">
    <property type="entry name" value="SLL0088 PROTEIN"/>
    <property type="match status" value="1"/>
</dbReference>
<dbReference type="SMART" id="SM00418">
    <property type="entry name" value="HTH_ARSR"/>
    <property type="match status" value="1"/>
</dbReference>
<gene>
    <name evidence="2" type="ORF">GCM10009720_07280</name>
</gene>
<evidence type="ECO:0000259" key="1">
    <source>
        <dbReference type="PROSITE" id="PS50987"/>
    </source>
</evidence>
<comment type="caution">
    <text evidence="2">The sequence shown here is derived from an EMBL/GenBank/DDBJ whole genome shotgun (WGS) entry which is preliminary data.</text>
</comment>
<dbReference type="Proteomes" id="UP001501461">
    <property type="component" value="Unassembled WGS sequence"/>
</dbReference>
<evidence type="ECO:0000313" key="2">
    <source>
        <dbReference type="EMBL" id="GAA2029949.1"/>
    </source>
</evidence>
<accession>A0ABP5FMF3</accession>
<dbReference type="Pfam" id="PF01022">
    <property type="entry name" value="HTH_5"/>
    <property type="match status" value="1"/>
</dbReference>
<dbReference type="PROSITE" id="PS50987">
    <property type="entry name" value="HTH_ARSR_2"/>
    <property type="match status" value="1"/>
</dbReference>
<keyword evidence="3" id="KW-1185">Reference proteome</keyword>
<dbReference type="NCBIfam" id="NF033788">
    <property type="entry name" value="HTH_metalloreg"/>
    <property type="match status" value="1"/>
</dbReference>
<dbReference type="CDD" id="cd00090">
    <property type="entry name" value="HTH_ARSR"/>
    <property type="match status" value="1"/>
</dbReference>
<dbReference type="PRINTS" id="PR00778">
    <property type="entry name" value="HTHARSR"/>
</dbReference>
<dbReference type="InterPro" id="IPR036390">
    <property type="entry name" value="WH_DNA-bd_sf"/>
</dbReference>
<dbReference type="Gene3D" id="1.10.10.10">
    <property type="entry name" value="Winged helix-like DNA-binding domain superfamily/Winged helix DNA-binding domain"/>
    <property type="match status" value="1"/>
</dbReference>
<name>A0ABP5FMF3_9MICC</name>
<protein>
    <submittedName>
        <fullName evidence="2">Metalloregulator ArsR/SmtB family transcription factor</fullName>
    </submittedName>
</protein>
<dbReference type="SUPFAM" id="SSF46785">
    <property type="entry name" value="Winged helix' DNA-binding domain"/>
    <property type="match status" value="1"/>
</dbReference>
<dbReference type="EMBL" id="BAAAMN010000013">
    <property type="protein sequence ID" value="GAA2029949.1"/>
    <property type="molecule type" value="Genomic_DNA"/>
</dbReference>